<dbReference type="Proteomes" id="UP001293254">
    <property type="component" value="Unassembled WGS sequence"/>
</dbReference>
<reference evidence="1" key="2">
    <citation type="journal article" date="2024" name="Plant">
        <title>Genomic evolution and insights into agronomic trait innovations of Sesamum species.</title>
        <authorList>
            <person name="Miao H."/>
            <person name="Wang L."/>
            <person name="Qu L."/>
            <person name="Liu H."/>
            <person name="Sun Y."/>
            <person name="Le M."/>
            <person name="Wang Q."/>
            <person name="Wei S."/>
            <person name="Zheng Y."/>
            <person name="Lin W."/>
            <person name="Duan Y."/>
            <person name="Cao H."/>
            <person name="Xiong S."/>
            <person name="Wang X."/>
            <person name="Wei L."/>
            <person name="Li C."/>
            <person name="Ma Q."/>
            <person name="Ju M."/>
            <person name="Zhao R."/>
            <person name="Li G."/>
            <person name="Mu C."/>
            <person name="Tian Q."/>
            <person name="Mei H."/>
            <person name="Zhang T."/>
            <person name="Gao T."/>
            <person name="Zhang H."/>
        </authorList>
    </citation>
    <scope>NUCLEOTIDE SEQUENCE</scope>
    <source>
        <strain evidence="1">3651</strain>
    </source>
</reference>
<keyword evidence="2" id="KW-1185">Reference proteome</keyword>
<evidence type="ECO:0000313" key="1">
    <source>
        <dbReference type="EMBL" id="KAK4428250.1"/>
    </source>
</evidence>
<dbReference type="AlphaFoldDB" id="A0AAE1YDT8"/>
<dbReference type="EMBL" id="JACGWO010000004">
    <property type="protein sequence ID" value="KAK4428250.1"/>
    <property type="molecule type" value="Genomic_DNA"/>
</dbReference>
<proteinExistence type="predicted"/>
<reference evidence="1" key="1">
    <citation type="submission" date="2020-06" db="EMBL/GenBank/DDBJ databases">
        <authorList>
            <person name="Li T."/>
            <person name="Hu X."/>
            <person name="Zhang T."/>
            <person name="Song X."/>
            <person name="Zhang H."/>
            <person name="Dai N."/>
            <person name="Sheng W."/>
            <person name="Hou X."/>
            <person name="Wei L."/>
        </authorList>
    </citation>
    <scope>NUCLEOTIDE SEQUENCE</scope>
    <source>
        <strain evidence="1">3651</strain>
        <tissue evidence="1">Leaf</tissue>
    </source>
</reference>
<sequence>MNHLRQNVLRVKIDDGRIPNNKDTSTNDSVKIVGVTPSRECSVENSWNSWCDKLHLQNAQETKLVILDEVGHPIVFERPVEASHIPNPIFMRSEEGPPLPASVFV</sequence>
<gene>
    <name evidence="1" type="ORF">Salat_1124600</name>
</gene>
<evidence type="ECO:0000313" key="2">
    <source>
        <dbReference type="Proteomes" id="UP001293254"/>
    </source>
</evidence>
<organism evidence="1 2">
    <name type="scientific">Sesamum alatum</name>
    <dbReference type="NCBI Taxonomy" id="300844"/>
    <lineage>
        <taxon>Eukaryota</taxon>
        <taxon>Viridiplantae</taxon>
        <taxon>Streptophyta</taxon>
        <taxon>Embryophyta</taxon>
        <taxon>Tracheophyta</taxon>
        <taxon>Spermatophyta</taxon>
        <taxon>Magnoliopsida</taxon>
        <taxon>eudicotyledons</taxon>
        <taxon>Gunneridae</taxon>
        <taxon>Pentapetalae</taxon>
        <taxon>asterids</taxon>
        <taxon>lamiids</taxon>
        <taxon>Lamiales</taxon>
        <taxon>Pedaliaceae</taxon>
        <taxon>Sesamum</taxon>
    </lineage>
</organism>
<accession>A0AAE1YDT8</accession>
<name>A0AAE1YDT8_9LAMI</name>
<protein>
    <submittedName>
        <fullName evidence="1">Uncharacterized protein</fullName>
    </submittedName>
</protein>
<comment type="caution">
    <text evidence="1">The sequence shown here is derived from an EMBL/GenBank/DDBJ whole genome shotgun (WGS) entry which is preliminary data.</text>
</comment>